<comment type="caution">
    <text evidence="2">The sequence shown here is derived from an EMBL/GenBank/DDBJ whole genome shotgun (WGS) entry which is preliminary data.</text>
</comment>
<evidence type="ECO:0000313" key="2">
    <source>
        <dbReference type="EMBL" id="KAK8372255.1"/>
    </source>
</evidence>
<dbReference type="EMBL" id="JARAKH010002894">
    <property type="protein sequence ID" value="KAK8372255.1"/>
    <property type="molecule type" value="Genomic_DNA"/>
</dbReference>
<organism evidence="2 3">
    <name type="scientific">Scylla paramamosain</name>
    <name type="common">Mud crab</name>
    <dbReference type="NCBI Taxonomy" id="85552"/>
    <lineage>
        <taxon>Eukaryota</taxon>
        <taxon>Metazoa</taxon>
        <taxon>Ecdysozoa</taxon>
        <taxon>Arthropoda</taxon>
        <taxon>Crustacea</taxon>
        <taxon>Multicrustacea</taxon>
        <taxon>Malacostraca</taxon>
        <taxon>Eumalacostraca</taxon>
        <taxon>Eucarida</taxon>
        <taxon>Decapoda</taxon>
        <taxon>Pleocyemata</taxon>
        <taxon>Brachyura</taxon>
        <taxon>Eubrachyura</taxon>
        <taxon>Portunoidea</taxon>
        <taxon>Portunidae</taxon>
        <taxon>Portuninae</taxon>
        <taxon>Scylla</taxon>
    </lineage>
</organism>
<gene>
    <name evidence="2" type="ORF">O3P69_019878</name>
</gene>
<dbReference type="AlphaFoldDB" id="A0AAW0SBN0"/>
<feature type="region of interest" description="Disordered" evidence="1">
    <location>
        <begin position="351"/>
        <end position="407"/>
    </location>
</feature>
<reference evidence="2 3" key="1">
    <citation type="submission" date="2023-03" db="EMBL/GenBank/DDBJ databases">
        <title>High-quality genome of Scylla paramamosain provides insights in environmental adaptation.</title>
        <authorList>
            <person name="Zhang L."/>
        </authorList>
    </citation>
    <scope>NUCLEOTIDE SEQUENCE [LARGE SCALE GENOMIC DNA]</scope>
    <source>
        <strain evidence="2">LZ_2023a</strain>
        <tissue evidence="2">Muscle</tissue>
    </source>
</reference>
<accession>A0AAW0SBN0</accession>
<feature type="compositionally biased region" description="Acidic residues" evidence="1">
    <location>
        <begin position="383"/>
        <end position="395"/>
    </location>
</feature>
<feature type="compositionally biased region" description="Basic and acidic residues" evidence="1">
    <location>
        <begin position="290"/>
        <end position="299"/>
    </location>
</feature>
<evidence type="ECO:0000313" key="3">
    <source>
        <dbReference type="Proteomes" id="UP001487740"/>
    </source>
</evidence>
<sequence>MFSPPPTTVPRINTSFHGYTLKCFLPSVAPPLPSAQDNSPSVVGFCCPIWQTPSFSNKMGRVKIKHPRPKELASKRQLLGILSPAVKPTRLISSWDAIIVLTATDKDADNIFSPSMLQTLADSDFTPIMPPELKSRRTVVCLRLDELVYDNSPEDIKEDIESRQSWAKVVEIFKFPRSKTIKITFTTGDMARKAKEHGLLMFCLSVAPSQIEEEVYVPLMTCNKCYAVEEHETRFCHKPSSYQVCSECGQEDHTFRDCRAAEKRCLHCGQNHSARAMRCPVRKRALREKTDLLKSERTKPATYSLAASSAGTQPASDLSKISLKGLAMNGLPDVKLPQTVPSLAIIKCLTSDETSPHSSSSATHNPPPITQKPDSEDERAQSSDEEEDDSEEEDTEHGQQSQQPYDAPRIAVTVIKSNDDTWPSPLTGPKIHKGIQEGRFKVGHNGEHNATEDVLQWLKNTKGPFHRLCKSVEPRLFASLTNGPLPDHLRNSHTPRRTRSYRK</sequence>
<feature type="compositionally biased region" description="Basic residues" evidence="1">
    <location>
        <begin position="491"/>
        <end position="503"/>
    </location>
</feature>
<evidence type="ECO:0008006" key="4">
    <source>
        <dbReference type="Google" id="ProtNLM"/>
    </source>
</evidence>
<protein>
    <recommendedName>
        <fullName evidence="4">CCHC-type domain-containing protein</fullName>
    </recommendedName>
</protein>
<feature type="region of interest" description="Disordered" evidence="1">
    <location>
        <begin position="480"/>
        <end position="503"/>
    </location>
</feature>
<feature type="compositionally biased region" description="Polar residues" evidence="1">
    <location>
        <begin position="305"/>
        <end position="316"/>
    </location>
</feature>
<evidence type="ECO:0000256" key="1">
    <source>
        <dbReference type="SAM" id="MobiDB-lite"/>
    </source>
</evidence>
<feature type="compositionally biased region" description="Low complexity" evidence="1">
    <location>
        <begin position="351"/>
        <end position="364"/>
    </location>
</feature>
<dbReference type="Proteomes" id="UP001487740">
    <property type="component" value="Unassembled WGS sequence"/>
</dbReference>
<name>A0AAW0SBN0_SCYPA</name>
<keyword evidence="3" id="KW-1185">Reference proteome</keyword>
<proteinExistence type="predicted"/>
<feature type="region of interest" description="Disordered" evidence="1">
    <location>
        <begin position="290"/>
        <end position="316"/>
    </location>
</feature>